<feature type="signal peptide" evidence="1">
    <location>
        <begin position="1"/>
        <end position="15"/>
    </location>
</feature>
<reference evidence="3" key="1">
    <citation type="submission" date="2010-08" db="EMBL/GenBank/DDBJ databases">
        <authorList>
            <consortium name="Caenorhabditis japonica Sequencing Consortium"/>
            <person name="Wilson R.K."/>
        </authorList>
    </citation>
    <scope>NUCLEOTIDE SEQUENCE [LARGE SCALE GENOMIC DNA]</scope>
    <source>
        <strain evidence="3">DF5081</strain>
    </source>
</reference>
<feature type="chain" id="PRO_5035895116" evidence="1">
    <location>
        <begin position="16"/>
        <end position="88"/>
    </location>
</feature>
<keyword evidence="1" id="KW-0732">Signal</keyword>
<dbReference type="Proteomes" id="UP000005237">
    <property type="component" value="Unassembled WGS sequence"/>
</dbReference>
<accession>A0A8R1HXG2</accession>
<evidence type="ECO:0000256" key="1">
    <source>
        <dbReference type="SAM" id="SignalP"/>
    </source>
</evidence>
<name>A0A8R1HXG2_CAEJA</name>
<sequence length="88" mass="10031">MSGLVLLVLITVVQAALLLNDENKAIQSVDSFGNFFIVPSELDKLKRSFGRNCVFTISGCFTSSQAERYRKYMENVRFIPKRRRSIPV</sequence>
<dbReference type="AlphaFoldDB" id="A0A8R1HXG2"/>
<dbReference type="OMA" id="ERYRKYM"/>
<reference evidence="2" key="2">
    <citation type="submission" date="2022-06" db="UniProtKB">
        <authorList>
            <consortium name="EnsemblMetazoa"/>
        </authorList>
    </citation>
    <scope>IDENTIFICATION</scope>
    <source>
        <strain evidence="2">DF5081</strain>
    </source>
</reference>
<evidence type="ECO:0000313" key="3">
    <source>
        <dbReference type="Proteomes" id="UP000005237"/>
    </source>
</evidence>
<organism evidence="2 3">
    <name type="scientific">Caenorhabditis japonica</name>
    <dbReference type="NCBI Taxonomy" id="281687"/>
    <lineage>
        <taxon>Eukaryota</taxon>
        <taxon>Metazoa</taxon>
        <taxon>Ecdysozoa</taxon>
        <taxon>Nematoda</taxon>
        <taxon>Chromadorea</taxon>
        <taxon>Rhabditida</taxon>
        <taxon>Rhabditina</taxon>
        <taxon>Rhabditomorpha</taxon>
        <taxon>Rhabditoidea</taxon>
        <taxon>Rhabditidae</taxon>
        <taxon>Peloderinae</taxon>
        <taxon>Caenorhabditis</taxon>
    </lineage>
</organism>
<protein>
    <submittedName>
        <fullName evidence="2">Uncharacterized protein</fullName>
    </submittedName>
</protein>
<keyword evidence="3" id="KW-1185">Reference proteome</keyword>
<dbReference type="EnsemblMetazoa" id="CJA13730.1">
    <property type="protein sequence ID" value="CJA13730.1"/>
    <property type="gene ID" value="WBGene00132934"/>
</dbReference>
<evidence type="ECO:0000313" key="2">
    <source>
        <dbReference type="EnsemblMetazoa" id="CJA13730.1"/>
    </source>
</evidence>
<proteinExistence type="predicted"/>